<comment type="similarity">
    <text evidence="1 6">Belongs to the universal ribosomal protein uL3 family.</text>
</comment>
<dbReference type="GO" id="GO:0003735">
    <property type="term" value="F:structural constituent of ribosome"/>
    <property type="evidence" value="ECO:0007669"/>
    <property type="project" value="UniProtKB-UniRule"/>
</dbReference>
<dbReference type="PROSITE" id="PS00474">
    <property type="entry name" value="RIBOSOMAL_L3"/>
    <property type="match status" value="1"/>
</dbReference>
<dbReference type="SUPFAM" id="SSF50447">
    <property type="entry name" value="Translation proteins"/>
    <property type="match status" value="1"/>
</dbReference>
<dbReference type="InterPro" id="IPR044892">
    <property type="entry name" value="Ribosomal_L3_dom_3_arc_sf"/>
</dbReference>
<keyword evidence="2 6" id="KW-0699">rRNA-binding</keyword>
<dbReference type="PANTHER" id="PTHR11363:SF5">
    <property type="entry name" value="LARGE RIBOSOMAL SUBUNIT PROTEIN UL3"/>
    <property type="match status" value="1"/>
</dbReference>
<dbReference type="NCBIfam" id="NF003261">
    <property type="entry name" value="PRK04231.1"/>
    <property type="match status" value="1"/>
</dbReference>
<keyword evidence="3 6" id="KW-0694">RNA-binding</keyword>
<comment type="caution">
    <text evidence="7">The sequence shown here is derived from an EMBL/GenBank/DDBJ whole genome shotgun (WGS) entry which is preliminary data.</text>
</comment>
<dbReference type="Proteomes" id="UP000074294">
    <property type="component" value="Unassembled WGS sequence"/>
</dbReference>
<dbReference type="InterPro" id="IPR019926">
    <property type="entry name" value="Ribosomal_uL3_CS"/>
</dbReference>
<keyword evidence="4 6" id="KW-0689">Ribosomal protein</keyword>
<keyword evidence="5 6" id="KW-0687">Ribonucleoprotein</keyword>
<evidence type="ECO:0000256" key="2">
    <source>
        <dbReference type="ARBA" id="ARBA00022730"/>
    </source>
</evidence>
<evidence type="ECO:0000256" key="5">
    <source>
        <dbReference type="ARBA" id="ARBA00023274"/>
    </source>
</evidence>
<dbReference type="InterPro" id="IPR045077">
    <property type="entry name" value="L3_arc_euk"/>
</dbReference>
<dbReference type="GO" id="GO:0022625">
    <property type="term" value="C:cytosolic large ribosomal subunit"/>
    <property type="evidence" value="ECO:0007669"/>
    <property type="project" value="UniProtKB-UniRule"/>
</dbReference>
<dbReference type="InterPro" id="IPR000597">
    <property type="entry name" value="Ribosomal_uL3"/>
</dbReference>
<dbReference type="Gene3D" id="4.10.960.10">
    <property type="entry name" value="Ribosomal protein L3, domain 3"/>
    <property type="match status" value="1"/>
</dbReference>
<dbReference type="Gene3D" id="3.30.1430.10">
    <property type="match status" value="1"/>
</dbReference>
<evidence type="ECO:0000256" key="3">
    <source>
        <dbReference type="ARBA" id="ARBA00022884"/>
    </source>
</evidence>
<protein>
    <recommendedName>
        <fullName evidence="6">Large ribosomal subunit protein uL3</fullName>
    </recommendedName>
</protein>
<dbReference type="GO" id="GO:0006412">
    <property type="term" value="P:translation"/>
    <property type="evidence" value="ECO:0007669"/>
    <property type="project" value="UniProtKB-UniRule"/>
</dbReference>
<comment type="function">
    <text evidence="6">One of the primary rRNA binding proteins, it binds directly near the 3'-end of the 23S rRNA, where it nucleates assembly of the 50S subunit.</text>
</comment>
<dbReference type="EMBL" id="LQMQ01000049">
    <property type="protein sequence ID" value="KUO40083.1"/>
    <property type="molecule type" value="Genomic_DNA"/>
</dbReference>
<dbReference type="NCBIfam" id="TIGR03626">
    <property type="entry name" value="L3_arch"/>
    <property type="match status" value="1"/>
</dbReference>
<dbReference type="InterPro" id="IPR009000">
    <property type="entry name" value="Transl_B-barrel_sf"/>
</dbReference>
<dbReference type="GO" id="GO:0019843">
    <property type="term" value="F:rRNA binding"/>
    <property type="evidence" value="ECO:0007669"/>
    <property type="project" value="UniProtKB-UniRule"/>
</dbReference>
<evidence type="ECO:0000256" key="4">
    <source>
        <dbReference type="ARBA" id="ARBA00022980"/>
    </source>
</evidence>
<evidence type="ECO:0000313" key="8">
    <source>
        <dbReference type="Proteomes" id="UP000074294"/>
    </source>
</evidence>
<proteinExistence type="inferred from homology"/>
<dbReference type="HAMAP" id="MF_01325_A">
    <property type="entry name" value="Ribosomal_uL3_A"/>
    <property type="match status" value="1"/>
</dbReference>
<accession>A0A147JUD5</accession>
<organism evidence="7 8">
    <name type="scientific">Hadarchaeum yellowstonense</name>
    <dbReference type="NCBI Taxonomy" id="1776334"/>
    <lineage>
        <taxon>Archaea</taxon>
        <taxon>Methanobacteriati</taxon>
        <taxon>Candidatus Hadarchaeota</taxon>
        <taxon>Candidatus Hadarchaeia</taxon>
        <taxon>Candidatus Hadarchaeales</taxon>
        <taxon>Candidatus Hadarchaeaceae</taxon>
        <taxon>Candidatus Hadarchaeum</taxon>
    </lineage>
</organism>
<evidence type="ECO:0000256" key="6">
    <source>
        <dbReference type="HAMAP-Rule" id="MF_01325"/>
    </source>
</evidence>
<dbReference type="Gene3D" id="2.40.30.10">
    <property type="entry name" value="Translation factors"/>
    <property type="match status" value="1"/>
</dbReference>
<evidence type="ECO:0000256" key="1">
    <source>
        <dbReference type="ARBA" id="ARBA00006540"/>
    </source>
</evidence>
<dbReference type="AlphaFoldDB" id="A0A147JUD5"/>
<name>A0A147JUD5_HADYE</name>
<reference evidence="7 8" key="1">
    <citation type="journal article" date="2016" name="Nat. Microbiol.">
        <title>Genomic inference of the metabolism of cosmopolitan subsurface Archaea, Hadesarchaea.</title>
        <authorList>
            <person name="Baker B.J."/>
            <person name="Saw J.H."/>
            <person name="Lind A.E."/>
            <person name="Lazar C.S."/>
            <person name="Hinrichs K.-U."/>
            <person name="Teske A.P."/>
            <person name="Ettema T.J."/>
        </authorList>
    </citation>
    <scope>NUCLEOTIDE SEQUENCE [LARGE SCALE GENOMIC DNA]</scope>
</reference>
<dbReference type="InterPro" id="IPR019928">
    <property type="entry name" value="Ribosomal_uL3_arc"/>
</dbReference>
<dbReference type="PANTHER" id="PTHR11363">
    <property type="entry name" value="60S RIBOSOMAL PROTEIN L3-RELATED"/>
    <property type="match status" value="1"/>
</dbReference>
<sequence length="335" mass="37075">MGRRKHHPRRGSLAYMPRVRAKRPVARVRAWPAGARLGLQGFAGYKAGMISLFMIDDRKGSMTKGQEICVPATVIEAPPMVICAVRLYQETSKGLRSVGEVWASEVPKDLYRRITRPKKYDAQKALEQAESLIKSGKVSEIRVLACTQPRAASVPKKKPDLVEIRVEGSSVEERWNYSKGILGKQIRPADVFKEGDFVDVLAITKGKGFQGPVKRWGVKILPRKSDEGRRQVGTLGPWSPPRILWTVPAAGQMGYHQRTDFNKRILKIGNDGKEVTPSGGFLRYGPVKGDFIVLAGSVPGPTKRLVQLRHPVRLQQMTTTAPSITYISTASQQGA</sequence>
<dbReference type="Pfam" id="PF00297">
    <property type="entry name" value="Ribosomal_L3"/>
    <property type="match status" value="1"/>
</dbReference>
<comment type="subunit">
    <text evidence="6">Part of the 50S ribosomal subunit. Forms a cluster with proteins L14 and L24e.</text>
</comment>
<dbReference type="STRING" id="1776334.APZ16_05555"/>
<evidence type="ECO:0000313" key="7">
    <source>
        <dbReference type="EMBL" id="KUO40083.1"/>
    </source>
</evidence>
<gene>
    <name evidence="6" type="primary">rpl3</name>
    <name evidence="7" type="ORF">APZ16_05555</name>
</gene>